<evidence type="ECO:0000313" key="2">
    <source>
        <dbReference type="Proteomes" id="UP001292094"/>
    </source>
</evidence>
<protein>
    <submittedName>
        <fullName evidence="1">Uncharacterized protein</fullName>
    </submittedName>
</protein>
<keyword evidence="2" id="KW-1185">Reference proteome</keyword>
<evidence type="ECO:0000313" key="1">
    <source>
        <dbReference type="EMBL" id="KAK4318722.1"/>
    </source>
</evidence>
<proteinExistence type="predicted"/>
<gene>
    <name evidence="1" type="ORF">Pmani_010294</name>
</gene>
<dbReference type="AlphaFoldDB" id="A0AAE1UCU4"/>
<reference evidence="1" key="1">
    <citation type="submission" date="2023-11" db="EMBL/GenBank/DDBJ databases">
        <title>Genome assemblies of two species of porcelain crab, Petrolisthes cinctipes and Petrolisthes manimaculis (Anomura: Porcellanidae).</title>
        <authorList>
            <person name="Angst P."/>
        </authorList>
    </citation>
    <scope>NUCLEOTIDE SEQUENCE</scope>
    <source>
        <strain evidence="1">PB745_02</strain>
        <tissue evidence="1">Gill</tissue>
    </source>
</reference>
<dbReference type="Proteomes" id="UP001292094">
    <property type="component" value="Unassembled WGS sequence"/>
</dbReference>
<dbReference type="EMBL" id="JAWZYT010000805">
    <property type="protein sequence ID" value="KAK4318722.1"/>
    <property type="molecule type" value="Genomic_DNA"/>
</dbReference>
<organism evidence="1 2">
    <name type="scientific">Petrolisthes manimaculis</name>
    <dbReference type="NCBI Taxonomy" id="1843537"/>
    <lineage>
        <taxon>Eukaryota</taxon>
        <taxon>Metazoa</taxon>
        <taxon>Ecdysozoa</taxon>
        <taxon>Arthropoda</taxon>
        <taxon>Crustacea</taxon>
        <taxon>Multicrustacea</taxon>
        <taxon>Malacostraca</taxon>
        <taxon>Eumalacostraca</taxon>
        <taxon>Eucarida</taxon>
        <taxon>Decapoda</taxon>
        <taxon>Pleocyemata</taxon>
        <taxon>Anomura</taxon>
        <taxon>Galatheoidea</taxon>
        <taxon>Porcellanidae</taxon>
        <taxon>Petrolisthes</taxon>
    </lineage>
</organism>
<sequence length="88" mass="9868">MGLWMVSDHSSCISSCLYSFTAHSLPRRYQLAMPWDWQLLVHGDTGDGETGPPARRYLCSGVASVPVCCWTLTDLGVTDFDLTDYKDY</sequence>
<name>A0AAE1UCU4_9EUCA</name>
<accession>A0AAE1UCU4</accession>
<comment type="caution">
    <text evidence="1">The sequence shown here is derived from an EMBL/GenBank/DDBJ whole genome shotgun (WGS) entry which is preliminary data.</text>
</comment>